<dbReference type="Pfam" id="PF20128">
    <property type="entry name" value="DUF6518"/>
    <property type="match status" value="1"/>
</dbReference>
<feature type="transmembrane region" description="Helical" evidence="1">
    <location>
        <begin position="101"/>
        <end position="121"/>
    </location>
</feature>
<accession>A0ABR9N554</accession>
<keyword evidence="1" id="KW-0812">Transmembrane</keyword>
<feature type="transmembrane region" description="Helical" evidence="1">
    <location>
        <begin position="183"/>
        <end position="203"/>
    </location>
</feature>
<reference evidence="2 3" key="1">
    <citation type="submission" date="2020-10" db="EMBL/GenBank/DDBJ databases">
        <title>Myceligenerans pegani sp. nov., an endophytic actinomycete isolated from Peganum harmala L. in Xinjiang, China.</title>
        <authorList>
            <person name="Xin L."/>
        </authorList>
    </citation>
    <scope>NUCLEOTIDE SEQUENCE [LARGE SCALE GENOMIC DNA]</scope>
    <source>
        <strain evidence="2 3">TRM65318</strain>
    </source>
</reference>
<proteinExistence type="predicted"/>
<feature type="transmembrane region" description="Helical" evidence="1">
    <location>
        <begin position="71"/>
        <end position="89"/>
    </location>
</feature>
<dbReference type="EMBL" id="JADAQT010000111">
    <property type="protein sequence ID" value="MBE1878794.1"/>
    <property type="molecule type" value="Genomic_DNA"/>
</dbReference>
<feature type="transmembrane region" description="Helical" evidence="1">
    <location>
        <begin position="133"/>
        <end position="152"/>
    </location>
</feature>
<evidence type="ECO:0000313" key="2">
    <source>
        <dbReference type="EMBL" id="MBE1878794.1"/>
    </source>
</evidence>
<feature type="transmembrane region" description="Helical" evidence="1">
    <location>
        <begin position="12"/>
        <end position="33"/>
    </location>
</feature>
<keyword evidence="1" id="KW-1133">Transmembrane helix</keyword>
<keyword evidence="1" id="KW-0472">Membrane</keyword>
<sequence>MTDTVTVGHPRTPVSSWLMATSSLIAAFWLGVLTEWAQGVLRDPFAMLANSVAWWVVVAFAAGALVRRRAAAVATGIGVELLLVAGYYVARTVGGVPSAPATLLVWLGAAVVGGAAFGLAGSWWREGATWQRVVALATLGGAFVSEGAVRWVSMPWQGATGAVQVAVGVTVTIGLARGWRQRLLVAGALAVATGLGFVGTWAVNELLAAEV</sequence>
<feature type="transmembrane region" description="Helical" evidence="1">
    <location>
        <begin position="45"/>
        <end position="66"/>
    </location>
</feature>
<dbReference type="InterPro" id="IPR045393">
    <property type="entry name" value="DUF6518"/>
</dbReference>
<gene>
    <name evidence="2" type="ORF">IHE71_24160</name>
</gene>
<feature type="transmembrane region" description="Helical" evidence="1">
    <location>
        <begin position="158"/>
        <end position="176"/>
    </location>
</feature>
<evidence type="ECO:0000313" key="3">
    <source>
        <dbReference type="Proteomes" id="UP000625527"/>
    </source>
</evidence>
<dbReference type="Proteomes" id="UP000625527">
    <property type="component" value="Unassembled WGS sequence"/>
</dbReference>
<dbReference type="RefSeq" id="WP_192865356.1">
    <property type="nucleotide sequence ID" value="NZ_JADAQT010000111.1"/>
</dbReference>
<keyword evidence="3" id="KW-1185">Reference proteome</keyword>
<protein>
    <submittedName>
        <fullName evidence="2">Uncharacterized protein</fullName>
    </submittedName>
</protein>
<comment type="caution">
    <text evidence="2">The sequence shown here is derived from an EMBL/GenBank/DDBJ whole genome shotgun (WGS) entry which is preliminary data.</text>
</comment>
<organism evidence="2 3">
    <name type="scientific">Myceligenerans pegani</name>
    <dbReference type="NCBI Taxonomy" id="2776917"/>
    <lineage>
        <taxon>Bacteria</taxon>
        <taxon>Bacillati</taxon>
        <taxon>Actinomycetota</taxon>
        <taxon>Actinomycetes</taxon>
        <taxon>Micrococcales</taxon>
        <taxon>Promicromonosporaceae</taxon>
        <taxon>Myceligenerans</taxon>
    </lineage>
</organism>
<evidence type="ECO:0000256" key="1">
    <source>
        <dbReference type="SAM" id="Phobius"/>
    </source>
</evidence>
<name>A0ABR9N554_9MICO</name>